<protein>
    <recommendedName>
        <fullName evidence="2">Single-stranded-DNA-specific exonuclease RecJ</fullName>
    </recommendedName>
</protein>
<dbReference type="GO" id="GO:0003676">
    <property type="term" value="F:nucleic acid binding"/>
    <property type="evidence" value="ECO:0007669"/>
    <property type="project" value="InterPro"/>
</dbReference>
<dbReference type="Pfam" id="PF02272">
    <property type="entry name" value="DHHA1"/>
    <property type="match status" value="1"/>
</dbReference>
<feature type="domain" description="DDH" evidence="6">
    <location>
        <begin position="75"/>
        <end position="223"/>
    </location>
</feature>
<dbReference type="SUPFAM" id="SSF64182">
    <property type="entry name" value="DHH phosphoesterases"/>
    <property type="match status" value="1"/>
</dbReference>
<evidence type="ECO:0000313" key="9">
    <source>
        <dbReference type="EMBL" id="KKL76836.1"/>
    </source>
</evidence>
<evidence type="ECO:0000259" key="8">
    <source>
        <dbReference type="Pfam" id="PF17768"/>
    </source>
</evidence>
<dbReference type="Gene3D" id="3.10.310.30">
    <property type="match status" value="1"/>
</dbReference>
<dbReference type="GO" id="GO:0006310">
    <property type="term" value="P:DNA recombination"/>
    <property type="evidence" value="ECO:0007669"/>
    <property type="project" value="InterPro"/>
</dbReference>
<dbReference type="InterPro" id="IPR001667">
    <property type="entry name" value="DDH_dom"/>
</dbReference>
<dbReference type="GO" id="GO:0006281">
    <property type="term" value="P:DNA repair"/>
    <property type="evidence" value="ECO:0007669"/>
    <property type="project" value="InterPro"/>
</dbReference>
<proteinExistence type="inferred from homology"/>
<dbReference type="NCBIfam" id="TIGR00644">
    <property type="entry name" value="recJ"/>
    <property type="match status" value="1"/>
</dbReference>
<evidence type="ECO:0000256" key="4">
    <source>
        <dbReference type="ARBA" id="ARBA00022801"/>
    </source>
</evidence>
<name>A0A0F9FEJ1_9ZZZZ</name>
<evidence type="ECO:0000256" key="5">
    <source>
        <dbReference type="ARBA" id="ARBA00022839"/>
    </source>
</evidence>
<dbReference type="GO" id="GO:0008409">
    <property type="term" value="F:5'-3' exonuclease activity"/>
    <property type="evidence" value="ECO:0007669"/>
    <property type="project" value="InterPro"/>
</dbReference>
<dbReference type="Pfam" id="PF17768">
    <property type="entry name" value="RecJ_OB"/>
    <property type="match status" value="1"/>
</dbReference>
<dbReference type="Gene3D" id="3.90.1640.30">
    <property type="match status" value="1"/>
</dbReference>
<keyword evidence="4" id="KW-0378">Hydrolase</keyword>
<keyword evidence="3" id="KW-0540">Nuclease</keyword>
<dbReference type="Pfam" id="PF01368">
    <property type="entry name" value="DHH"/>
    <property type="match status" value="1"/>
</dbReference>
<reference evidence="9" key="1">
    <citation type="journal article" date="2015" name="Nature">
        <title>Complex archaea that bridge the gap between prokaryotes and eukaryotes.</title>
        <authorList>
            <person name="Spang A."/>
            <person name="Saw J.H."/>
            <person name="Jorgensen S.L."/>
            <person name="Zaremba-Niedzwiedzka K."/>
            <person name="Martijn J."/>
            <person name="Lind A.E."/>
            <person name="van Eijk R."/>
            <person name="Schleper C."/>
            <person name="Guy L."/>
            <person name="Ettema T.J."/>
        </authorList>
    </citation>
    <scope>NUCLEOTIDE SEQUENCE</scope>
</reference>
<organism evidence="9">
    <name type="scientific">marine sediment metagenome</name>
    <dbReference type="NCBI Taxonomy" id="412755"/>
    <lineage>
        <taxon>unclassified sequences</taxon>
        <taxon>metagenomes</taxon>
        <taxon>ecological metagenomes</taxon>
    </lineage>
</organism>
<dbReference type="AlphaFoldDB" id="A0A0F9FEJ1"/>
<dbReference type="PANTHER" id="PTHR30255:SF2">
    <property type="entry name" value="SINGLE-STRANDED-DNA-SPECIFIC EXONUCLEASE RECJ"/>
    <property type="match status" value="1"/>
</dbReference>
<comment type="caution">
    <text evidence="9">The sequence shown here is derived from an EMBL/GenBank/DDBJ whole genome shotgun (WGS) entry which is preliminary data.</text>
</comment>
<gene>
    <name evidence="9" type="ORF">LCGC14_2040900</name>
</gene>
<feature type="domain" description="RecJ OB" evidence="8">
    <location>
        <begin position="451"/>
        <end position="561"/>
    </location>
</feature>
<feature type="non-terminal residue" evidence="9">
    <location>
        <position position="1"/>
    </location>
</feature>
<evidence type="ECO:0000256" key="1">
    <source>
        <dbReference type="ARBA" id="ARBA00005915"/>
    </source>
</evidence>
<evidence type="ECO:0000259" key="6">
    <source>
        <dbReference type="Pfam" id="PF01368"/>
    </source>
</evidence>
<accession>A0A0F9FEJ1</accession>
<sequence length="565" mass="62887">LKSQGDAATVDRLSTELGITKPLATLLFQRGVNTFDEAKSFFRPEITDLHDPFLMKDMDKAVVRIKTALENKETILVYGDYDVDGTTSVALVYTFLKSFYDSLDFYIPDRYHEGYGVSQEGIDYARETGASLIIALDCGIKAIEKVKYAKHHGIDFIICDHHNPGSEIPPAVAVLDPKRIDCSYPDKDLSGCGVGFKLIQGFAARNDIPFEELVPYLDLVAVSIASDIVSVTGENRILAHFGLKQLNRAPRIGLKAIIELAGIVEKEITIDDVVFKIGPRINAAGRMESGKSAVSLLIAQDKDRAKVMGDKVDNYNTDRRDIDTNITQEALDMIGRDTELQKLKSTVLFNPNWHKGVIGIVASRLIDTWYRPTVILTESNGLATGSARSVFGFDLYQAVESCSDLLENFGGHKYAAGLTMKLDNIPKFQKRFEEFVSNAIAPDQLIPIVEIDTEIPLSEIDQKFFRILKQFEPFGPENMAPIFLTESVADNGTGKVVGNTGDHLKMNLIQEEDPYKVYPAIAFQMGNLYKKINNGQGFDVCYTVEQNSFMGRTNLQLNIKDMKFD</sequence>
<evidence type="ECO:0000256" key="2">
    <source>
        <dbReference type="ARBA" id="ARBA00019841"/>
    </source>
</evidence>
<dbReference type="PANTHER" id="PTHR30255">
    <property type="entry name" value="SINGLE-STRANDED-DNA-SPECIFIC EXONUCLEASE RECJ"/>
    <property type="match status" value="1"/>
</dbReference>
<dbReference type="InterPro" id="IPR004610">
    <property type="entry name" value="RecJ"/>
</dbReference>
<keyword evidence="5" id="KW-0269">Exonuclease</keyword>
<dbReference type="InterPro" id="IPR003156">
    <property type="entry name" value="DHHA1_dom"/>
</dbReference>
<evidence type="ECO:0000256" key="3">
    <source>
        <dbReference type="ARBA" id="ARBA00022722"/>
    </source>
</evidence>
<dbReference type="InterPro" id="IPR051673">
    <property type="entry name" value="SSDNA_exonuclease_RecJ"/>
</dbReference>
<dbReference type="InterPro" id="IPR041122">
    <property type="entry name" value="RecJ_OB"/>
</dbReference>
<evidence type="ECO:0000259" key="7">
    <source>
        <dbReference type="Pfam" id="PF02272"/>
    </source>
</evidence>
<dbReference type="InterPro" id="IPR038763">
    <property type="entry name" value="DHH_sf"/>
</dbReference>
<dbReference type="EMBL" id="LAZR01023928">
    <property type="protein sequence ID" value="KKL76836.1"/>
    <property type="molecule type" value="Genomic_DNA"/>
</dbReference>
<comment type="similarity">
    <text evidence="1">Belongs to the RecJ family.</text>
</comment>
<feature type="domain" description="DHHA1" evidence="7">
    <location>
        <begin position="347"/>
        <end position="437"/>
    </location>
</feature>